<name>A0A1G7LY43_9BACT</name>
<keyword evidence="6" id="KW-1185">Reference proteome</keyword>
<dbReference type="EMBL" id="LT629690">
    <property type="protein sequence ID" value="SDF54321.1"/>
    <property type="molecule type" value="Genomic_DNA"/>
</dbReference>
<dbReference type="PANTHER" id="PTHR10188">
    <property type="entry name" value="L-ASPARAGINASE"/>
    <property type="match status" value="1"/>
</dbReference>
<dbReference type="Pfam" id="PF01112">
    <property type="entry name" value="Asparaginase_2"/>
    <property type="match status" value="2"/>
</dbReference>
<feature type="binding site" evidence="2">
    <location>
        <begin position="259"/>
        <end position="262"/>
    </location>
    <ligand>
        <name>substrate</name>
    </ligand>
</feature>
<feature type="site" description="Cleavage; by autolysis" evidence="3">
    <location>
        <begin position="230"/>
        <end position="231"/>
    </location>
</feature>
<evidence type="ECO:0000256" key="1">
    <source>
        <dbReference type="PIRSR" id="PIRSR600246-1"/>
    </source>
</evidence>
<organism evidence="5 6">
    <name type="scientific">Terriglobus roseus</name>
    <dbReference type="NCBI Taxonomy" id="392734"/>
    <lineage>
        <taxon>Bacteria</taxon>
        <taxon>Pseudomonadati</taxon>
        <taxon>Acidobacteriota</taxon>
        <taxon>Terriglobia</taxon>
        <taxon>Terriglobales</taxon>
        <taxon>Acidobacteriaceae</taxon>
        <taxon>Terriglobus</taxon>
    </lineage>
</organism>
<dbReference type="CDD" id="cd04513">
    <property type="entry name" value="Glycosylasparaginase"/>
    <property type="match status" value="1"/>
</dbReference>
<evidence type="ECO:0000313" key="6">
    <source>
        <dbReference type="Proteomes" id="UP000182427"/>
    </source>
</evidence>
<feature type="active site" description="Nucleophile" evidence="1">
    <location>
        <position position="231"/>
    </location>
</feature>
<dbReference type="PANTHER" id="PTHR10188:SF6">
    <property type="entry name" value="N(4)-(BETA-N-ACETYLGLUCOSAMINYL)-L-ASPARAGINASE"/>
    <property type="match status" value="1"/>
</dbReference>
<reference evidence="5 6" key="1">
    <citation type="submission" date="2016-10" db="EMBL/GenBank/DDBJ databases">
        <authorList>
            <person name="de Groot N.N."/>
        </authorList>
    </citation>
    <scope>NUCLEOTIDE SEQUENCE [LARGE SCALE GENOMIC DNA]</scope>
    <source>
        <strain evidence="5 6">GAS232</strain>
    </source>
</reference>
<dbReference type="InterPro" id="IPR029055">
    <property type="entry name" value="Ntn_hydrolases_N"/>
</dbReference>
<feature type="region of interest" description="Disordered" evidence="4">
    <location>
        <begin position="164"/>
        <end position="190"/>
    </location>
</feature>
<proteinExistence type="predicted"/>
<dbReference type="Gene3D" id="3.60.20.30">
    <property type="entry name" value="(Glycosyl)asparaginase"/>
    <property type="match status" value="1"/>
</dbReference>
<protein>
    <submittedName>
        <fullName evidence="5">Glycosylasparaginase. Threonine peptidase. MEROPS family T02</fullName>
    </submittedName>
</protein>
<feature type="binding site" evidence="2">
    <location>
        <begin position="282"/>
        <end position="285"/>
    </location>
    <ligand>
        <name>substrate</name>
    </ligand>
</feature>
<evidence type="ECO:0000256" key="2">
    <source>
        <dbReference type="PIRSR" id="PIRSR600246-2"/>
    </source>
</evidence>
<evidence type="ECO:0000256" key="3">
    <source>
        <dbReference type="PIRSR" id="PIRSR600246-3"/>
    </source>
</evidence>
<accession>A0A1G7LY43</accession>
<dbReference type="InterPro" id="IPR000246">
    <property type="entry name" value="Peptidase_T2"/>
</dbReference>
<dbReference type="GO" id="GO:0005737">
    <property type="term" value="C:cytoplasm"/>
    <property type="evidence" value="ECO:0007669"/>
    <property type="project" value="TreeGrafter"/>
</dbReference>
<evidence type="ECO:0000313" key="5">
    <source>
        <dbReference type="EMBL" id="SDF54321.1"/>
    </source>
</evidence>
<dbReference type="AlphaFoldDB" id="A0A1G7LY43"/>
<dbReference type="SUPFAM" id="SSF56235">
    <property type="entry name" value="N-terminal nucleophile aminohydrolases (Ntn hydrolases)"/>
    <property type="match status" value="1"/>
</dbReference>
<evidence type="ECO:0000256" key="4">
    <source>
        <dbReference type="SAM" id="MobiDB-lite"/>
    </source>
</evidence>
<sequence length="388" mass="41750">MLAGATANAEPTFSAPKKPVLITRETGDHSVEEAYQMLLQGEDTLTAALHVCAAREDDPADHSVGYGGLPNEAGVVELDASVMHGPTRRCGAVGAVPGIRHVGQLARTVMERTAHVMLAGQGAHDFAVAEGFVAENLLTEPARKIWLLWKEHGRGFWGPGLDSPDFKLPPDAQRATPPGAISQLPRHPAPEDMPLVKQQIERGLALAKEAGIPESLHRTAVRELLWPTTGTINVSALNPKGEISSATTTSGMAFKIPGRLGDSPIVGAGCFVDPEVGSAGATGNGEENIKVVGAHTIVELMRQGRSPKEAGMEALRRIAKNYNNDMSRLRYLDMIYYILRKDGAYAGVSLWSTRGIESRKKFVVHDGTQRTEPCEYLFEGTTLSIHPF</sequence>
<dbReference type="GO" id="GO:0016811">
    <property type="term" value="F:hydrolase activity, acting on carbon-nitrogen (but not peptide) bonds, in linear amides"/>
    <property type="evidence" value="ECO:0007669"/>
    <property type="project" value="UniProtKB-ARBA"/>
</dbReference>
<dbReference type="Proteomes" id="UP000182427">
    <property type="component" value="Chromosome I"/>
</dbReference>
<gene>
    <name evidence="5" type="ORF">SAMN05444167_2649</name>
</gene>